<name>A0A561E843_9MICO</name>
<keyword evidence="3" id="KW-1185">Reference proteome</keyword>
<evidence type="ECO:0000313" key="3">
    <source>
        <dbReference type="Proteomes" id="UP000318297"/>
    </source>
</evidence>
<feature type="transmembrane region" description="Helical" evidence="1">
    <location>
        <begin position="110"/>
        <end position="126"/>
    </location>
</feature>
<dbReference type="RefSeq" id="WP_145225275.1">
    <property type="nucleotide sequence ID" value="NZ_VIVQ01000001.1"/>
</dbReference>
<accession>A0A561E843</accession>
<dbReference type="Proteomes" id="UP000318297">
    <property type="component" value="Unassembled WGS sequence"/>
</dbReference>
<feature type="transmembrane region" description="Helical" evidence="1">
    <location>
        <begin position="85"/>
        <end position="103"/>
    </location>
</feature>
<organism evidence="2 3">
    <name type="scientific">Rudaeicoccus suwonensis</name>
    <dbReference type="NCBI Taxonomy" id="657409"/>
    <lineage>
        <taxon>Bacteria</taxon>
        <taxon>Bacillati</taxon>
        <taxon>Actinomycetota</taxon>
        <taxon>Actinomycetes</taxon>
        <taxon>Micrococcales</taxon>
        <taxon>Dermacoccaceae</taxon>
        <taxon>Rudaeicoccus</taxon>
    </lineage>
</organism>
<proteinExistence type="predicted"/>
<feature type="transmembrane region" description="Helical" evidence="1">
    <location>
        <begin position="230"/>
        <end position="253"/>
    </location>
</feature>
<evidence type="ECO:0000256" key="1">
    <source>
        <dbReference type="SAM" id="Phobius"/>
    </source>
</evidence>
<sequence>MPSSSLAPVHPEPQLTTTTEPTDLRRRLQLVLALLWLIDGLLQLQSYMFTKAFSSDVMAASAAGNPGWVQDTITWAARIVGDNPIWTNAVFALIQLLLGVLIAFRPTVRLGLLASIGWSLAVWWFGEGLGGLLSGGATLLDGAPGGVLLYAVAAVVLWPVQAESRYVAARPLGVGLSRGLWVLIWGGLALLNLQSSNRTPQAVHDLIASMEAGNPNWLTWLMRHAAQASAHHGVSVAMAGAVLLALIAAGIFLPPATRRVVLIVTIVLTATVWVFAQALGGIFSGQGTDPNSAPLLALLVVAYWPRGIHKQGPRNQGTQEQGIHG</sequence>
<keyword evidence="1" id="KW-1133">Transmembrane helix</keyword>
<gene>
    <name evidence="2" type="ORF">BKA23_0571</name>
</gene>
<keyword evidence="1" id="KW-0812">Transmembrane</keyword>
<dbReference type="AlphaFoldDB" id="A0A561E843"/>
<reference evidence="2 3" key="1">
    <citation type="submission" date="2019-06" db="EMBL/GenBank/DDBJ databases">
        <title>Sequencing the genomes of 1000 actinobacteria strains.</title>
        <authorList>
            <person name="Klenk H.-P."/>
        </authorList>
    </citation>
    <scope>NUCLEOTIDE SEQUENCE [LARGE SCALE GENOMIC DNA]</scope>
    <source>
        <strain evidence="2 3">DSM 19560</strain>
    </source>
</reference>
<feature type="transmembrane region" description="Helical" evidence="1">
    <location>
        <begin position="138"/>
        <end position="160"/>
    </location>
</feature>
<protein>
    <submittedName>
        <fullName evidence="2">Uncharacterized protein</fullName>
    </submittedName>
</protein>
<feature type="transmembrane region" description="Helical" evidence="1">
    <location>
        <begin position="260"/>
        <end position="280"/>
    </location>
</feature>
<comment type="caution">
    <text evidence="2">The sequence shown here is derived from an EMBL/GenBank/DDBJ whole genome shotgun (WGS) entry which is preliminary data.</text>
</comment>
<dbReference type="EMBL" id="VIVQ01000001">
    <property type="protein sequence ID" value="TWE11785.1"/>
    <property type="molecule type" value="Genomic_DNA"/>
</dbReference>
<feature type="transmembrane region" description="Helical" evidence="1">
    <location>
        <begin position="172"/>
        <end position="191"/>
    </location>
</feature>
<keyword evidence="1" id="KW-0472">Membrane</keyword>
<evidence type="ECO:0000313" key="2">
    <source>
        <dbReference type="EMBL" id="TWE11785.1"/>
    </source>
</evidence>
<dbReference type="OrthoDB" id="5190419at2"/>